<dbReference type="GO" id="GO:0009851">
    <property type="term" value="P:auxin biosynthetic process"/>
    <property type="evidence" value="ECO:0007669"/>
    <property type="project" value="UniProtKB-KW"/>
</dbReference>
<dbReference type="GO" id="GO:0050361">
    <property type="term" value="F:tryptophan 2-monooxygenase activity"/>
    <property type="evidence" value="ECO:0007669"/>
    <property type="project" value="UniProtKB-EC"/>
</dbReference>
<comment type="cofactor">
    <cofactor evidence="1">
        <name>FAD</name>
        <dbReference type="ChEBI" id="CHEBI:57692"/>
    </cofactor>
</comment>
<name>A0A086BLW6_9FLAO</name>
<dbReference type="Pfam" id="PF01593">
    <property type="entry name" value="Amino_oxidase"/>
    <property type="match status" value="1"/>
</dbReference>
<accession>A0A086BLW6</accession>
<dbReference type="SUPFAM" id="SSF54373">
    <property type="entry name" value="FAD-linked reductases, C-terminal domain"/>
    <property type="match status" value="1"/>
</dbReference>
<evidence type="ECO:0000256" key="10">
    <source>
        <dbReference type="SAM" id="SignalP"/>
    </source>
</evidence>
<dbReference type="InterPro" id="IPR036188">
    <property type="entry name" value="FAD/NAD-bd_sf"/>
</dbReference>
<comment type="catalytic activity">
    <reaction evidence="8">
        <text>L-tryptophan + O2 = indole-3-acetamide + CO2 + H2O</text>
        <dbReference type="Rhea" id="RHEA:16165"/>
        <dbReference type="ChEBI" id="CHEBI:15377"/>
        <dbReference type="ChEBI" id="CHEBI:15379"/>
        <dbReference type="ChEBI" id="CHEBI:16031"/>
        <dbReference type="ChEBI" id="CHEBI:16526"/>
        <dbReference type="ChEBI" id="CHEBI:57912"/>
        <dbReference type="EC" id="1.13.12.3"/>
    </reaction>
</comment>
<evidence type="ECO:0000256" key="9">
    <source>
        <dbReference type="PIRSR" id="PIRSR601613-1"/>
    </source>
</evidence>
<evidence type="ECO:0000256" key="3">
    <source>
        <dbReference type="ARBA" id="ARBA00005833"/>
    </source>
</evidence>
<dbReference type="InterPro" id="IPR050281">
    <property type="entry name" value="Flavin_monoamine_oxidase"/>
</dbReference>
<evidence type="ECO:0000256" key="8">
    <source>
        <dbReference type="ARBA" id="ARBA00047321"/>
    </source>
</evidence>
<dbReference type="InterPro" id="IPR002937">
    <property type="entry name" value="Amino_oxidase"/>
</dbReference>
<dbReference type="Proteomes" id="UP000028709">
    <property type="component" value="Unassembled WGS sequence"/>
</dbReference>
<keyword evidence="13" id="KW-1185">Reference proteome</keyword>
<gene>
    <name evidence="12" type="ORF">IQ37_01785</name>
</gene>
<dbReference type="PANTHER" id="PTHR10742">
    <property type="entry name" value="FLAVIN MONOAMINE OXIDASE"/>
    <property type="match status" value="1"/>
</dbReference>
<dbReference type="Gene3D" id="3.50.50.60">
    <property type="entry name" value="FAD/NAD(P)-binding domain"/>
    <property type="match status" value="1"/>
</dbReference>
<feature type="chain" id="PRO_5001804545" description="Tryptophan 2-monooxygenase" evidence="10">
    <location>
        <begin position="27"/>
        <end position="458"/>
    </location>
</feature>
<feature type="binding site" evidence="9">
    <location>
        <position position="434"/>
    </location>
    <ligand>
        <name>FAD</name>
        <dbReference type="ChEBI" id="CHEBI:57692"/>
    </ligand>
</feature>
<dbReference type="RefSeq" id="WP_034681149.1">
    <property type="nucleotide sequence ID" value="NZ_CP023049.2"/>
</dbReference>
<feature type="binding site" evidence="9">
    <location>
        <position position="44"/>
    </location>
    <ligand>
        <name>FAD</name>
        <dbReference type="ChEBI" id="CHEBI:57692"/>
    </ligand>
</feature>
<dbReference type="InterPro" id="IPR001613">
    <property type="entry name" value="Flavin_amine_oxidase"/>
</dbReference>
<dbReference type="EMBL" id="JPRJ01000002">
    <property type="protein sequence ID" value="KFF29930.1"/>
    <property type="molecule type" value="Genomic_DNA"/>
</dbReference>
<protein>
    <recommendedName>
        <fullName evidence="5">Tryptophan 2-monooxygenase</fullName>
        <ecNumber evidence="4">1.13.12.3</ecNumber>
    </recommendedName>
</protein>
<dbReference type="OrthoDB" id="9767561at2"/>
<sequence>MTTRRSFLRQSLLAAGGLMIPSSSFANFILSGNKKVIVIGAGFSGLAAAYKLDPRKFDVTVLESQNSIGGRVFSHRMRNDLIIELGAEWVGNSHTRILTLCDEMKLKLDNNQMDTHVLYKGIYSPSKKSHYTKEWDDTFDRLLENYRNFTEDDKELLDQMDWWRYLVNNGCKGRDLDLRELFDSTDFGESIRQVSANSALSEYFENITDEGRRNKTNNQMDQKIIGGNRRLADKLSEKIGEKRILLNHTVTRIEQGNKVKIFCSNGKVFEADKVICTLPTFALKKIDWKPGLPENKIEALNELQYARINKHAMLFEKRFWKAENFDMVTDQLPHYFYHATQNQPGTAGVLISYSIGDKAAVIANQSHEMNFKSIQETLHPVFGNIQPNLLQQENYYWGNDDRSRGSYALYGPGQWGRIRPILKEPFLHTHFAGEHLADWQGFMEGAIQSGEIAAEEII</sequence>
<comment type="caution">
    <text evidence="12">The sequence shown here is derived from an EMBL/GenBank/DDBJ whole genome shotgun (WGS) entry which is preliminary data.</text>
</comment>
<dbReference type="STRING" id="558152.IQ37_01785"/>
<feature type="signal peptide" evidence="10">
    <location>
        <begin position="1"/>
        <end position="26"/>
    </location>
</feature>
<keyword evidence="10" id="KW-0732">Signal</keyword>
<evidence type="ECO:0000256" key="1">
    <source>
        <dbReference type="ARBA" id="ARBA00001974"/>
    </source>
</evidence>
<dbReference type="PANTHER" id="PTHR10742:SF410">
    <property type="entry name" value="LYSINE-SPECIFIC HISTONE DEMETHYLASE 2"/>
    <property type="match status" value="1"/>
</dbReference>
<feature type="binding site" evidence="9">
    <location>
        <position position="250"/>
    </location>
    <ligand>
        <name>FAD</name>
        <dbReference type="ChEBI" id="CHEBI:57692"/>
    </ligand>
</feature>
<dbReference type="PROSITE" id="PS51318">
    <property type="entry name" value="TAT"/>
    <property type="match status" value="1"/>
</dbReference>
<dbReference type="eggNOG" id="COG1231">
    <property type="taxonomic scope" value="Bacteria"/>
</dbReference>
<evidence type="ECO:0000259" key="11">
    <source>
        <dbReference type="Pfam" id="PF01593"/>
    </source>
</evidence>
<reference evidence="12 13" key="1">
    <citation type="submission" date="2014-07" db="EMBL/GenBank/DDBJ databases">
        <title>Genome of Chryseobacterium piperi CTM.</title>
        <authorList>
            <person name="Pipes S.E."/>
            <person name="Stropko S.J."/>
            <person name="Newman J.D."/>
        </authorList>
    </citation>
    <scope>NUCLEOTIDE SEQUENCE [LARGE SCALE GENOMIC DNA]</scope>
    <source>
        <strain evidence="12 13">CTM</strain>
    </source>
</reference>
<evidence type="ECO:0000313" key="13">
    <source>
        <dbReference type="Proteomes" id="UP000028709"/>
    </source>
</evidence>
<comment type="similarity">
    <text evidence="3">Belongs to the tryptophan 2-monooxygenase family.</text>
</comment>
<dbReference type="EC" id="1.13.12.3" evidence="4"/>
<dbReference type="InterPro" id="IPR006311">
    <property type="entry name" value="TAT_signal"/>
</dbReference>
<evidence type="ECO:0000256" key="7">
    <source>
        <dbReference type="ARBA" id="ARBA00023070"/>
    </source>
</evidence>
<evidence type="ECO:0000256" key="2">
    <source>
        <dbReference type="ARBA" id="ARBA00004814"/>
    </source>
</evidence>
<feature type="domain" description="Amine oxidase" evidence="11">
    <location>
        <begin position="43"/>
        <end position="458"/>
    </location>
</feature>
<evidence type="ECO:0000256" key="5">
    <source>
        <dbReference type="ARBA" id="ARBA00017871"/>
    </source>
</evidence>
<evidence type="ECO:0000313" key="12">
    <source>
        <dbReference type="EMBL" id="KFF29930.1"/>
    </source>
</evidence>
<dbReference type="SUPFAM" id="SSF51905">
    <property type="entry name" value="FAD/NAD(P)-binding domain"/>
    <property type="match status" value="1"/>
</dbReference>
<dbReference type="KEGG" id="cpip:CJF12_16810"/>
<evidence type="ECO:0000256" key="4">
    <source>
        <dbReference type="ARBA" id="ARBA00012535"/>
    </source>
</evidence>
<organism evidence="12 13">
    <name type="scientific">Chryseobacterium piperi</name>
    <dbReference type="NCBI Taxonomy" id="558152"/>
    <lineage>
        <taxon>Bacteria</taxon>
        <taxon>Pseudomonadati</taxon>
        <taxon>Bacteroidota</taxon>
        <taxon>Flavobacteriia</taxon>
        <taxon>Flavobacteriales</taxon>
        <taxon>Weeksellaceae</taxon>
        <taxon>Chryseobacterium group</taxon>
        <taxon>Chryseobacterium</taxon>
    </lineage>
</organism>
<keyword evidence="7" id="KW-0073">Auxin biosynthesis</keyword>
<evidence type="ECO:0000256" key="6">
    <source>
        <dbReference type="ARBA" id="ARBA00023002"/>
    </source>
</evidence>
<dbReference type="AlphaFoldDB" id="A0A086BLW6"/>
<proteinExistence type="inferred from homology"/>
<keyword evidence="6" id="KW-0560">Oxidoreductase</keyword>
<dbReference type="PRINTS" id="PR00757">
    <property type="entry name" value="AMINEOXDASEF"/>
</dbReference>
<comment type="pathway">
    <text evidence="2">Plant hormone metabolism; auxin biosynthesis.</text>
</comment>